<proteinExistence type="predicted"/>
<dbReference type="Gramene" id="ERM98391">
    <property type="protein sequence ID" value="ERM98391"/>
    <property type="gene ID" value="AMTR_s00072p00055200"/>
</dbReference>
<dbReference type="Proteomes" id="UP000017836">
    <property type="component" value="Unassembled WGS sequence"/>
</dbReference>
<name>W1NP96_AMBTC</name>
<sequence>MASMQREQTELHVLLLPDICSERSGPIRARVTPWHVPTMCERSGFTLHGWGVRHKTSPTCYLDIGTATSLSVAAMFRTTSNALVLFNFLVLDHSFFPGSPATRKPVRWTRGDLPFSASLGSFRLHIFESKWIAKLGPVGL</sequence>
<dbReference type="AlphaFoldDB" id="W1NP96"/>
<reference evidence="2" key="1">
    <citation type="journal article" date="2013" name="Science">
        <title>The Amborella genome and the evolution of flowering plants.</title>
        <authorList>
            <consortium name="Amborella Genome Project"/>
        </authorList>
    </citation>
    <scope>NUCLEOTIDE SEQUENCE [LARGE SCALE GENOMIC DNA]</scope>
</reference>
<evidence type="ECO:0000313" key="2">
    <source>
        <dbReference type="Proteomes" id="UP000017836"/>
    </source>
</evidence>
<dbReference type="HOGENOM" id="CLU_1837807_0_0_1"/>
<gene>
    <name evidence="1" type="ORF">AMTR_s00072p00055200</name>
</gene>
<keyword evidence="2" id="KW-1185">Reference proteome</keyword>
<protein>
    <submittedName>
        <fullName evidence="1">Uncharacterized protein</fullName>
    </submittedName>
</protein>
<organism evidence="1 2">
    <name type="scientific">Amborella trichopoda</name>
    <dbReference type="NCBI Taxonomy" id="13333"/>
    <lineage>
        <taxon>Eukaryota</taxon>
        <taxon>Viridiplantae</taxon>
        <taxon>Streptophyta</taxon>
        <taxon>Embryophyta</taxon>
        <taxon>Tracheophyta</taxon>
        <taxon>Spermatophyta</taxon>
        <taxon>Magnoliopsida</taxon>
        <taxon>Amborellales</taxon>
        <taxon>Amborellaceae</taxon>
        <taxon>Amborella</taxon>
    </lineage>
</organism>
<dbReference type="EMBL" id="KI395332">
    <property type="protein sequence ID" value="ERM98391.1"/>
    <property type="molecule type" value="Genomic_DNA"/>
</dbReference>
<evidence type="ECO:0000313" key="1">
    <source>
        <dbReference type="EMBL" id="ERM98391.1"/>
    </source>
</evidence>
<accession>W1NP96</accession>